<dbReference type="Gene3D" id="3.40.720.10">
    <property type="entry name" value="Alkaline Phosphatase, subunit A"/>
    <property type="match status" value="1"/>
</dbReference>
<evidence type="ECO:0000313" key="2">
    <source>
        <dbReference type="EMBL" id="KAG8229292.1"/>
    </source>
</evidence>
<keyword evidence="1" id="KW-0472">Membrane</keyword>
<protein>
    <submittedName>
        <fullName evidence="2">Uncharacterized protein</fullName>
    </submittedName>
</protein>
<dbReference type="InterPro" id="IPR002591">
    <property type="entry name" value="Phosphodiest/P_Trfase"/>
</dbReference>
<keyword evidence="1" id="KW-1133">Transmembrane helix</keyword>
<feature type="transmembrane region" description="Helical" evidence="1">
    <location>
        <begin position="20"/>
        <end position="37"/>
    </location>
</feature>
<keyword evidence="3" id="KW-1185">Reference proteome</keyword>
<dbReference type="AlphaFoldDB" id="A0A8K0K6K1"/>
<dbReference type="EMBL" id="KZ308422">
    <property type="protein sequence ID" value="KAG8229292.1"/>
    <property type="molecule type" value="Genomic_DNA"/>
</dbReference>
<dbReference type="CDD" id="cd16018">
    <property type="entry name" value="Enpp"/>
    <property type="match status" value="1"/>
</dbReference>
<dbReference type="Proteomes" id="UP000792457">
    <property type="component" value="Unassembled WGS sequence"/>
</dbReference>
<dbReference type="InterPro" id="IPR017850">
    <property type="entry name" value="Alkaline_phosphatase_core_sf"/>
</dbReference>
<dbReference type="OrthoDB" id="415411at2759"/>
<dbReference type="PANTHER" id="PTHR10151:SF120">
    <property type="entry name" value="BIS(5'-ADENOSYL)-TRIPHOSPHATASE"/>
    <property type="match status" value="1"/>
</dbReference>
<evidence type="ECO:0000313" key="3">
    <source>
        <dbReference type="Proteomes" id="UP000792457"/>
    </source>
</evidence>
<dbReference type="SUPFAM" id="SSF53649">
    <property type="entry name" value="Alkaline phosphatase-like"/>
    <property type="match status" value="1"/>
</dbReference>
<proteinExistence type="predicted"/>
<accession>A0A8K0K6K1</accession>
<keyword evidence="1" id="KW-0812">Transmembrane</keyword>
<feature type="transmembrane region" description="Helical" evidence="1">
    <location>
        <begin position="449"/>
        <end position="472"/>
    </location>
</feature>
<dbReference type="GO" id="GO:0016787">
    <property type="term" value="F:hydrolase activity"/>
    <property type="evidence" value="ECO:0007669"/>
    <property type="project" value="UniProtKB-ARBA"/>
</dbReference>
<dbReference type="Pfam" id="PF01663">
    <property type="entry name" value="Phosphodiest"/>
    <property type="match status" value="1"/>
</dbReference>
<reference evidence="2" key="2">
    <citation type="submission" date="2017-10" db="EMBL/GenBank/DDBJ databases">
        <title>Ladona fulva Genome sequencing and assembly.</title>
        <authorList>
            <person name="Murali S."/>
            <person name="Richards S."/>
            <person name="Bandaranaike D."/>
            <person name="Bellair M."/>
            <person name="Blankenburg K."/>
            <person name="Chao H."/>
            <person name="Dinh H."/>
            <person name="Doddapaneni H."/>
            <person name="Dugan-Rocha S."/>
            <person name="Elkadiri S."/>
            <person name="Gnanaolivu R."/>
            <person name="Hernandez B."/>
            <person name="Skinner E."/>
            <person name="Javaid M."/>
            <person name="Lee S."/>
            <person name="Li M."/>
            <person name="Ming W."/>
            <person name="Munidasa M."/>
            <person name="Muniz J."/>
            <person name="Nguyen L."/>
            <person name="Hughes D."/>
            <person name="Osuji N."/>
            <person name="Pu L.-L."/>
            <person name="Puazo M."/>
            <person name="Qu C."/>
            <person name="Quiroz J."/>
            <person name="Raj R."/>
            <person name="Weissenberger G."/>
            <person name="Xin Y."/>
            <person name="Zou X."/>
            <person name="Han Y."/>
            <person name="Worley K."/>
            <person name="Muzny D."/>
            <person name="Gibbs R."/>
        </authorList>
    </citation>
    <scope>NUCLEOTIDE SEQUENCE</scope>
    <source>
        <strain evidence="2">Sampled in the wild</strain>
    </source>
</reference>
<name>A0A8K0K6K1_LADFU</name>
<dbReference type="Gene3D" id="3.30.1360.180">
    <property type="match status" value="1"/>
</dbReference>
<dbReference type="PANTHER" id="PTHR10151">
    <property type="entry name" value="ECTONUCLEOTIDE PYROPHOSPHATASE/PHOSPHODIESTERASE"/>
    <property type="match status" value="1"/>
</dbReference>
<comment type="caution">
    <text evidence="2">The sequence shown here is derived from an EMBL/GenBank/DDBJ whole genome shotgun (WGS) entry which is preliminary data.</text>
</comment>
<sequence length="516" mass="58338">MDTTGLASPDYRIEKMMSSFGLAFSICIVYSLFGSVINHRPVVIVVSFDGFRHDFVKDLTLTKFHSLMKEGSHSDYMINVFCTKTFPNHQSIATGLYPESHGVIDNSLYDPKYGRRLNFSAELYEYDDVIPIWILNEVAGNGSYSGVMMWPGGEFPYGNSSVDYVSLKNKKVMPTFSQKWDISVPWETRVDIVMSWITHPETPTNLVMLYFEEPDSTSHIYGPESEIVKKKLHDLDSILSYLCQKIESMKLKDIVNVILVSDHGMKTVTPSEIIDLSAGVNTSMYTVPSTSPVLHIYPNEGYEDEVYKQLSTMATKNSFKVYKKNDLPERWHIKNSRRTPPILAVADEGYIFEDFYKTMDYYRKQYNITPSRNQTYGVHGYDNAVESMHPIFLAWGPLIRKGYKIDPFNSVDIFPLVSKILNLPHHRVNGTLYNIVNILKVDDPSSSGFSSIALIGGIAALAAVIIGGAGIVTSSLLSKRKSSNGYDRQLEQNQCQSILKEMGIEEQRLLSDSEED</sequence>
<organism evidence="2 3">
    <name type="scientific">Ladona fulva</name>
    <name type="common">Scarce chaser dragonfly</name>
    <name type="synonym">Libellula fulva</name>
    <dbReference type="NCBI Taxonomy" id="123851"/>
    <lineage>
        <taxon>Eukaryota</taxon>
        <taxon>Metazoa</taxon>
        <taxon>Ecdysozoa</taxon>
        <taxon>Arthropoda</taxon>
        <taxon>Hexapoda</taxon>
        <taxon>Insecta</taxon>
        <taxon>Pterygota</taxon>
        <taxon>Palaeoptera</taxon>
        <taxon>Odonata</taxon>
        <taxon>Epiprocta</taxon>
        <taxon>Anisoptera</taxon>
        <taxon>Libelluloidea</taxon>
        <taxon>Libellulidae</taxon>
        <taxon>Ladona</taxon>
    </lineage>
</organism>
<evidence type="ECO:0000256" key="1">
    <source>
        <dbReference type="SAM" id="Phobius"/>
    </source>
</evidence>
<gene>
    <name evidence="2" type="ORF">J437_LFUL011138</name>
</gene>
<reference evidence="2" key="1">
    <citation type="submission" date="2013-04" db="EMBL/GenBank/DDBJ databases">
        <authorList>
            <person name="Qu J."/>
            <person name="Murali S.C."/>
            <person name="Bandaranaike D."/>
            <person name="Bellair M."/>
            <person name="Blankenburg K."/>
            <person name="Chao H."/>
            <person name="Dinh H."/>
            <person name="Doddapaneni H."/>
            <person name="Downs B."/>
            <person name="Dugan-Rocha S."/>
            <person name="Elkadiri S."/>
            <person name="Gnanaolivu R.D."/>
            <person name="Hernandez B."/>
            <person name="Javaid M."/>
            <person name="Jayaseelan J.C."/>
            <person name="Lee S."/>
            <person name="Li M."/>
            <person name="Ming W."/>
            <person name="Munidasa M."/>
            <person name="Muniz J."/>
            <person name="Nguyen L."/>
            <person name="Ongeri F."/>
            <person name="Osuji N."/>
            <person name="Pu L.-L."/>
            <person name="Puazo M."/>
            <person name="Qu C."/>
            <person name="Quiroz J."/>
            <person name="Raj R."/>
            <person name="Weissenberger G."/>
            <person name="Xin Y."/>
            <person name="Zou X."/>
            <person name="Han Y."/>
            <person name="Richards S."/>
            <person name="Worley K."/>
            <person name="Muzny D."/>
            <person name="Gibbs R."/>
        </authorList>
    </citation>
    <scope>NUCLEOTIDE SEQUENCE</scope>
    <source>
        <strain evidence="2">Sampled in the wild</strain>
    </source>
</reference>